<feature type="region of interest" description="Disordered" evidence="1">
    <location>
        <begin position="1"/>
        <end position="193"/>
    </location>
</feature>
<accession>A0A803MBP2</accession>
<dbReference type="PANTHER" id="PTHR33144:SF50">
    <property type="entry name" value="OS03G0714750 PROTEIN"/>
    <property type="match status" value="1"/>
</dbReference>
<dbReference type="Pfam" id="PF03004">
    <property type="entry name" value="Transposase_24"/>
    <property type="match status" value="1"/>
</dbReference>
<keyword evidence="3" id="KW-1185">Reference proteome</keyword>
<evidence type="ECO:0000256" key="1">
    <source>
        <dbReference type="SAM" id="MobiDB-lite"/>
    </source>
</evidence>
<sequence>MMYRSKRARDILAATAKSHDQVSSQSPIISNAYTSSAAEASQPTKKQARKSPQTEVLRDDKWGPFSPPISTIKCDHPPPNNLGSIWKNPPGSTLNSVKESVTQGQQKKYPPEVSSLVPPNIPPNVPHSIAPDSLNSPSTSHKPPERPKPATRGIRNRETGALKISATAPRDNHERQKSGNESEEIPKQCKSLRPKALPDWRDDIDFDDKEEVLTISKDAKGNTTLVSGIILPIDIWSNNGVQYYVEFNDLCQPIRKGGHILVKFISMIAKMESHCPVGEKDWKAIDKNFKGKIIKDIRDRFVIPPGVEYDNQALKRANKCWRQFKYSLKLIHYKPLEKKLDDICNNVPHGITSSNWVKLVKYWDSDYGKTMSACGKKARACQNQIHTSGSKSFANQQADYEDEHGQKMSLLALWIKIHAGKDEKFLPDTVTQDFVNDVKAKVEELRMVHPKLSEQELEHEAFQQTMYGNEIPDHPVGYELGVKKGDIYGVRGVLRKEGYGKVQKRTIVMDSVKEEIVGAVRQGNASPGLLNKASEILGKAKHQHVCPAPLLLAVKLPRCLLDDLPNSVLNSRTELRTECRADLQNSVLNCSSSESSSGIQF</sequence>
<feature type="compositionally biased region" description="Polar residues" evidence="1">
    <location>
        <begin position="21"/>
        <end position="54"/>
    </location>
</feature>
<proteinExistence type="predicted"/>
<reference evidence="2" key="2">
    <citation type="submission" date="2021-03" db="UniProtKB">
        <authorList>
            <consortium name="EnsemblPlants"/>
        </authorList>
    </citation>
    <scope>IDENTIFICATION</scope>
</reference>
<dbReference type="InterPro" id="IPR004252">
    <property type="entry name" value="Probable_transposase_24"/>
</dbReference>
<evidence type="ECO:0000313" key="2">
    <source>
        <dbReference type="EnsemblPlants" id="AUR62026509-RA:cds"/>
    </source>
</evidence>
<dbReference type="EnsemblPlants" id="AUR62026509-RA">
    <property type="protein sequence ID" value="AUR62026509-RA:cds"/>
    <property type="gene ID" value="AUR62026509"/>
</dbReference>
<feature type="compositionally biased region" description="Basic and acidic residues" evidence="1">
    <location>
        <begin position="170"/>
        <end position="187"/>
    </location>
</feature>
<dbReference type="PANTHER" id="PTHR33144">
    <property type="entry name" value="OS10G0409366 PROTEIN-RELATED"/>
    <property type="match status" value="1"/>
</dbReference>
<name>A0A803MBP2_CHEQI</name>
<dbReference type="Gramene" id="AUR62026509-RA">
    <property type="protein sequence ID" value="AUR62026509-RA:cds"/>
    <property type="gene ID" value="AUR62026509"/>
</dbReference>
<organism evidence="2 3">
    <name type="scientific">Chenopodium quinoa</name>
    <name type="common">Quinoa</name>
    <dbReference type="NCBI Taxonomy" id="63459"/>
    <lineage>
        <taxon>Eukaryota</taxon>
        <taxon>Viridiplantae</taxon>
        <taxon>Streptophyta</taxon>
        <taxon>Embryophyta</taxon>
        <taxon>Tracheophyta</taxon>
        <taxon>Spermatophyta</taxon>
        <taxon>Magnoliopsida</taxon>
        <taxon>eudicotyledons</taxon>
        <taxon>Gunneridae</taxon>
        <taxon>Pentapetalae</taxon>
        <taxon>Caryophyllales</taxon>
        <taxon>Chenopodiaceae</taxon>
        <taxon>Chenopodioideae</taxon>
        <taxon>Atripliceae</taxon>
        <taxon>Chenopodium</taxon>
    </lineage>
</organism>
<reference evidence="2" key="1">
    <citation type="journal article" date="2017" name="Nature">
        <title>The genome of Chenopodium quinoa.</title>
        <authorList>
            <person name="Jarvis D.E."/>
            <person name="Ho Y.S."/>
            <person name="Lightfoot D.J."/>
            <person name="Schmoeckel S.M."/>
            <person name="Li B."/>
            <person name="Borm T.J.A."/>
            <person name="Ohyanagi H."/>
            <person name="Mineta K."/>
            <person name="Michell C.T."/>
            <person name="Saber N."/>
            <person name="Kharbatia N.M."/>
            <person name="Rupper R.R."/>
            <person name="Sharp A.R."/>
            <person name="Dally N."/>
            <person name="Boughton B.A."/>
            <person name="Woo Y.H."/>
            <person name="Gao G."/>
            <person name="Schijlen E.G.W.M."/>
            <person name="Guo X."/>
            <person name="Momin A.A."/>
            <person name="Negrao S."/>
            <person name="Al-Babili S."/>
            <person name="Gehring C."/>
            <person name="Roessner U."/>
            <person name="Jung C."/>
            <person name="Murphy K."/>
            <person name="Arold S.T."/>
            <person name="Gojobori T."/>
            <person name="van der Linden C.G."/>
            <person name="van Loo E.N."/>
            <person name="Jellen E.N."/>
            <person name="Maughan P.J."/>
            <person name="Tester M."/>
        </authorList>
    </citation>
    <scope>NUCLEOTIDE SEQUENCE [LARGE SCALE GENOMIC DNA]</scope>
    <source>
        <strain evidence="2">cv. PI 614886</strain>
    </source>
</reference>
<evidence type="ECO:0008006" key="4">
    <source>
        <dbReference type="Google" id="ProtNLM"/>
    </source>
</evidence>
<evidence type="ECO:0000313" key="3">
    <source>
        <dbReference type="Proteomes" id="UP000596660"/>
    </source>
</evidence>
<feature type="compositionally biased region" description="Polar residues" evidence="1">
    <location>
        <begin position="90"/>
        <end position="106"/>
    </location>
</feature>
<protein>
    <recommendedName>
        <fullName evidence="4">Transposase Tnp1/En/Spm-like domain-containing protein</fullName>
    </recommendedName>
</protein>
<dbReference type="AlphaFoldDB" id="A0A803MBP2"/>
<dbReference type="Proteomes" id="UP000596660">
    <property type="component" value="Unplaced"/>
</dbReference>